<evidence type="ECO:0000256" key="6">
    <source>
        <dbReference type="SAM" id="MobiDB-lite"/>
    </source>
</evidence>
<evidence type="ECO:0000259" key="7">
    <source>
        <dbReference type="Pfam" id="PF03275"/>
    </source>
</evidence>
<dbReference type="GO" id="GO:0050660">
    <property type="term" value="F:flavin adenine dinucleotide binding"/>
    <property type="evidence" value="ECO:0007669"/>
    <property type="project" value="TreeGrafter"/>
</dbReference>
<organism evidence="8 9">
    <name type="scientific">Cognatilysobacter bugurensis</name>
    <dbReference type="NCBI Taxonomy" id="543356"/>
    <lineage>
        <taxon>Bacteria</taxon>
        <taxon>Pseudomonadati</taxon>
        <taxon>Pseudomonadota</taxon>
        <taxon>Gammaproteobacteria</taxon>
        <taxon>Lysobacterales</taxon>
        <taxon>Lysobacteraceae</taxon>
        <taxon>Cognatilysobacter</taxon>
    </lineage>
</organism>
<evidence type="ECO:0000256" key="3">
    <source>
        <dbReference type="ARBA" id="ARBA00022630"/>
    </source>
</evidence>
<dbReference type="AlphaFoldDB" id="A0A918SWV1"/>
<keyword evidence="5" id="KW-0413">Isomerase</keyword>
<dbReference type="GO" id="GO:0008767">
    <property type="term" value="F:UDP-galactopyranose mutase activity"/>
    <property type="evidence" value="ECO:0007669"/>
    <property type="project" value="InterPro"/>
</dbReference>
<sequence>MKTDVLIVGAGFSGSVVARELAERGYNVLVIDKRDHIGGNAYDRTDEHGVLIHPYGPHIFHTNGARIAEYLSQFTEWRDYEHRVLAKVEDKFVPIPINIDTVNELYGLDLNEDTIQGFYDSVREPREQIRTSEDVVVNAVGQDLYEKFFRGYTRKQWGLDPSQLASSVAARIPTRTNRDDRYFTDTFQKMPAEGYTKMFERMLDHPRIRVETGVDFFEMRDKVQSDHIVYTGPVDAFYAYCFGRLPYRSLRFEHEHLADTEQYQTVGTVNFPNDYEFTRVTEFKHLTGQKHAGTSLVREFPQAEGDPYYPVPRPENEALFKRYEALAQQEKGVTFVGRLAQYRYYNMDQCVGAALKASEYVLEKLGDVDASNEDTAPAELVAASGSSKSSAAAPAPLIGTKR</sequence>
<keyword evidence="9" id="KW-1185">Reference proteome</keyword>
<evidence type="ECO:0000313" key="9">
    <source>
        <dbReference type="Proteomes" id="UP000646426"/>
    </source>
</evidence>
<reference evidence="8" key="1">
    <citation type="journal article" date="2014" name="Int. J. Syst. Evol. Microbiol.">
        <title>Complete genome sequence of Corynebacterium casei LMG S-19264T (=DSM 44701T), isolated from a smear-ripened cheese.</title>
        <authorList>
            <consortium name="US DOE Joint Genome Institute (JGI-PGF)"/>
            <person name="Walter F."/>
            <person name="Albersmeier A."/>
            <person name="Kalinowski J."/>
            <person name="Ruckert C."/>
        </authorList>
    </citation>
    <scope>NUCLEOTIDE SEQUENCE</scope>
    <source>
        <strain evidence="8">KCTC 23077</strain>
    </source>
</reference>
<reference evidence="8" key="2">
    <citation type="submission" date="2020-09" db="EMBL/GenBank/DDBJ databases">
        <authorList>
            <person name="Sun Q."/>
            <person name="Kim S."/>
        </authorList>
    </citation>
    <scope>NUCLEOTIDE SEQUENCE</scope>
    <source>
        <strain evidence="8">KCTC 23077</strain>
    </source>
</reference>
<dbReference type="SUPFAM" id="SSF51971">
    <property type="entry name" value="Nucleotide-binding domain"/>
    <property type="match status" value="1"/>
</dbReference>
<evidence type="ECO:0000256" key="5">
    <source>
        <dbReference type="ARBA" id="ARBA00023235"/>
    </source>
</evidence>
<dbReference type="FunFam" id="3.40.50.720:FF:000397">
    <property type="entry name" value="UDP-galactopyranose mutase"/>
    <property type="match status" value="1"/>
</dbReference>
<proteinExistence type="inferred from homology"/>
<dbReference type="RefSeq" id="WP_189453889.1">
    <property type="nucleotide sequence ID" value="NZ_BMYD01000001.1"/>
</dbReference>
<dbReference type="PANTHER" id="PTHR21197:SF0">
    <property type="entry name" value="UDP-GALACTOPYRANOSE MUTASE"/>
    <property type="match status" value="1"/>
</dbReference>
<dbReference type="InterPro" id="IPR004379">
    <property type="entry name" value="UDP-GALP_mutase"/>
</dbReference>
<comment type="caution">
    <text evidence="8">The sequence shown here is derived from an EMBL/GenBank/DDBJ whole genome shotgun (WGS) entry which is preliminary data.</text>
</comment>
<dbReference type="Gene3D" id="3.40.50.720">
    <property type="entry name" value="NAD(P)-binding Rossmann-like Domain"/>
    <property type="match status" value="3"/>
</dbReference>
<dbReference type="GO" id="GO:0005829">
    <property type="term" value="C:cytosol"/>
    <property type="evidence" value="ECO:0007669"/>
    <property type="project" value="TreeGrafter"/>
</dbReference>
<evidence type="ECO:0000256" key="2">
    <source>
        <dbReference type="ARBA" id="ARBA00009321"/>
    </source>
</evidence>
<dbReference type="Pfam" id="PF13450">
    <property type="entry name" value="NAD_binding_8"/>
    <property type="match status" value="1"/>
</dbReference>
<name>A0A918SWV1_9GAMM</name>
<evidence type="ECO:0000313" key="8">
    <source>
        <dbReference type="EMBL" id="GHA74916.1"/>
    </source>
</evidence>
<evidence type="ECO:0000256" key="4">
    <source>
        <dbReference type="ARBA" id="ARBA00022827"/>
    </source>
</evidence>
<gene>
    <name evidence="8" type="ORF">GCM10007067_09970</name>
</gene>
<dbReference type="Pfam" id="PF03275">
    <property type="entry name" value="GLF"/>
    <property type="match status" value="1"/>
</dbReference>
<dbReference type="NCBIfam" id="TIGR00031">
    <property type="entry name" value="UDP-GALP_mutase"/>
    <property type="match status" value="1"/>
</dbReference>
<dbReference type="SUPFAM" id="SSF54373">
    <property type="entry name" value="FAD-linked reductases, C-terminal domain"/>
    <property type="match status" value="1"/>
</dbReference>
<dbReference type="Proteomes" id="UP000646426">
    <property type="component" value="Unassembled WGS sequence"/>
</dbReference>
<protein>
    <submittedName>
        <fullName evidence="8">UDP-galactopyranose mutase</fullName>
    </submittedName>
</protein>
<dbReference type="EMBL" id="BMYD01000001">
    <property type="protein sequence ID" value="GHA74916.1"/>
    <property type="molecule type" value="Genomic_DNA"/>
</dbReference>
<accession>A0A918SWV1</accession>
<feature type="domain" description="UDP-galactopyranose mutase C-terminal" evidence="7">
    <location>
        <begin position="147"/>
        <end position="344"/>
    </location>
</feature>
<comment type="similarity">
    <text evidence="2">Belongs to the UDP-galactopyranose/dTDP-fucopyranose mutase family.</text>
</comment>
<keyword evidence="3" id="KW-0285">Flavoprotein</keyword>
<comment type="cofactor">
    <cofactor evidence="1">
        <name>FAD</name>
        <dbReference type="ChEBI" id="CHEBI:57692"/>
    </cofactor>
</comment>
<feature type="compositionally biased region" description="Low complexity" evidence="6">
    <location>
        <begin position="382"/>
        <end position="395"/>
    </location>
</feature>
<dbReference type="InterPro" id="IPR015899">
    <property type="entry name" value="UDP-GalPyranose_mutase_C"/>
</dbReference>
<feature type="region of interest" description="Disordered" evidence="6">
    <location>
        <begin position="377"/>
        <end position="402"/>
    </location>
</feature>
<keyword evidence="4" id="KW-0274">FAD</keyword>
<evidence type="ECO:0000256" key="1">
    <source>
        <dbReference type="ARBA" id="ARBA00001974"/>
    </source>
</evidence>
<dbReference type="PANTHER" id="PTHR21197">
    <property type="entry name" value="UDP-GALACTOPYRANOSE MUTASE"/>
    <property type="match status" value="1"/>
</dbReference>